<evidence type="ECO:0008006" key="4">
    <source>
        <dbReference type="Google" id="ProtNLM"/>
    </source>
</evidence>
<proteinExistence type="predicted"/>
<sequence>MLRIAIGWHFLTEGLEKYDSTLHGTQPFSAEIYLRNANGPFAPYFRGMLPDVNGLALLDPDRLKAGWAAEVERIGRHYDFDEEQEIRAKKLLEESETWADYWFNNHDNDELRRKYYRDLAAVQAVERNPKAMSFERERAWEGRRTVDVDRRTVTGPLVARGKQLEEWVVGIATAEQKNALLSRFDYGFIKSALAPLGLDDDFDAWRVRRATYHPPSTTLDFANSLTMYGLILMGACLILGLFTPFSSLCAAAFLAMIYLSMPPWPGTPPNPKAEGHYWIVNKNLIELIACLLIASTASGHWFGLDALFFGARRRRRLARRFGLIDDADAASSTKTKRDVLTV</sequence>
<dbReference type="EMBL" id="CP019082">
    <property type="protein sequence ID" value="APW59616.1"/>
    <property type="molecule type" value="Genomic_DNA"/>
</dbReference>
<keyword evidence="1" id="KW-1133">Transmembrane helix</keyword>
<feature type="transmembrane region" description="Helical" evidence="1">
    <location>
        <begin position="230"/>
        <end position="259"/>
    </location>
</feature>
<feature type="transmembrane region" description="Helical" evidence="1">
    <location>
        <begin position="284"/>
        <end position="310"/>
    </location>
</feature>
<accession>A0A1U7CL30</accession>
<dbReference type="KEGG" id="pbor:BSF38_01043"/>
<gene>
    <name evidence="2" type="ORF">BSF38_01043</name>
</gene>
<organism evidence="2 3">
    <name type="scientific">Paludisphaera borealis</name>
    <dbReference type="NCBI Taxonomy" id="1387353"/>
    <lineage>
        <taxon>Bacteria</taxon>
        <taxon>Pseudomonadati</taxon>
        <taxon>Planctomycetota</taxon>
        <taxon>Planctomycetia</taxon>
        <taxon>Isosphaerales</taxon>
        <taxon>Isosphaeraceae</taxon>
        <taxon>Paludisphaera</taxon>
    </lineage>
</organism>
<dbReference type="Proteomes" id="UP000186309">
    <property type="component" value="Chromosome"/>
</dbReference>
<dbReference type="RefSeq" id="WP_076343770.1">
    <property type="nucleotide sequence ID" value="NZ_CP019082.1"/>
</dbReference>
<evidence type="ECO:0000256" key="1">
    <source>
        <dbReference type="SAM" id="Phobius"/>
    </source>
</evidence>
<name>A0A1U7CL30_9BACT</name>
<dbReference type="STRING" id="1387353.BSF38_01043"/>
<evidence type="ECO:0000313" key="3">
    <source>
        <dbReference type="Proteomes" id="UP000186309"/>
    </source>
</evidence>
<evidence type="ECO:0000313" key="2">
    <source>
        <dbReference type="EMBL" id="APW59616.1"/>
    </source>
</evidence>
<protein>
    <recommendedName>
        <fullName evidence="4">DoxX</fullName>
    </recommendedName>
</protein>
<dbReference type="AlphaFoldDB" id="A0A1U7CL30"/>
<keyword evidence="3" id="KW-1185">Reference proteome</keyword>
<keyword evidence="1" id="KW-0812">Transmembrane</keyword>
<reference evidence="3" key="1">
    <citation type="submission" date="2016-12" db="EMBL/GenBank/DDBJ databases">
        <title>Comparative genomics of four Isosphaeraceae planctomycetes: a common pool of plasmids and glycoside hydrolase genes.</title>
        <authorList>
            <person name="Ivanova A."/>
        </authorList>
    </citation>
    <scope>NUCLEOTIDE SEQUENCE [LARGE SCALE GENOMIC DNA]</scope>
    <source>
        <strain evidence="3">PX4</strain>
    </source>
</reference>
<keyword evidence="1" id="KW-0472">Membrane</keyword>